<evidence type="ECO:0000313" key="3">
    <source>
        <dbReference type="EMBL" id="KFB74957.1"/>
    </source>
</evidence>
<dbReference type="Proteomes" id="UP000021315">
    <property type="component" value="Unassembled WGS sequence"/>
</dbReference>
<keyword evidence="2" id="KW-0812">Transmembrane</keyword>
<feature type="region of interest" description="Disordered" evidence="1">
    <location>
        <begin position="1"/>
        <end position="21"/>
    </location>
</feature>
<sequence length="182" mass="18913">MDAPSPRTPPPRGGRGACRTLPTLSFTPSSQRGLTLIELILFILIINVGIFGILVVMNSGTRASADPMLRKQAVAMAEAILEEVLPRDATATLPETDFNTCSNRALYVGVTDYTCFDGAPASAVIRGVDTLGATLIPALANLSATVAVTAVNVSGVAMQRVTVTVTGGGQEITLFGYRAAGF</sequence>
<proteinExistence type="predicted"/>
<keyword evidence="2" id="KW-1133">Transmembrane helix</keyword>
<feature type="transmembrane region" description="Helical" evidence="2">
    <location>
        <begin position="34"/>
        <end position="56"/>
    </location>
</feature>
<dbReference type="STRING" id="1453999.AW06_004059"/>
<keyword evidence="4" id="KW-1185">Reference proteome</keyword>
<protein>
    <submittedName>
        <fullName evidence="3">Type IV pilus modification protein PilV</fullName>
    </submittedName>
</protein>
<gene>
    <name evidence="3" type="ORF">AW06_004059</name>
</gene>
<evidence type="ECO:0000256" key="1">
    <source>
        <dbReference type="SAM" id="MobiDB-lite"/>
    </source>
</evidence>
<name>A0A080M127_9PROT</name>
<feature type="compositionally biased region" description="Pro residues" evidence="1">
    <location>
        <begin position="1"/>
        <end position="12"/>
    </location>
</feature>
<reference evidence="3" key="1">
    <citation type="submission" date="2014-02" db="EMBL/GenBank/DDBJ databases">
        <title>Expanding our view of genomic diversity in Candidatus Accumulibacter clades.</title>
        <authorList>
            <person name="Skennerton C.T."/>
            <person name="Barr J.J."/>
            <person name="Slater F.R."/>
            <person name="Bond P.L."/>
            <person name="Tyson G.W."/>
        </authorList>
    </citation>
    <scope>NUCLEOTIDE SEQUENCE [LARGE SCALE GENOMIC DNA]</scope>
</reference>
<keyword evidence="2" id="KW-0472">Membrane</keyword>
<evidence type="ECO:0000256" key="2">
    <source>
        <dbReference type="SAM" id="Phobius"/>
    </source>
</evidence>
<organism evidence="3 4">
    <name type="scientific">Candidatus Accumulibacter cognatus</name>
    <dbReference type="NCBI Taxonomy" id="2954383"/>
    <lineage>
        <taxon>Bacteria</taxon>
        <taxon>Pseudomonadati</taxon>
        <taxon>Pseudomonadota</taxon>
        <taxon>Betaproteobacteria</taxon>
        <taxon>Candidatus Accumulibacter</taxon>
    </lineage>
</organism>
<comment type="caution">
    <text evidence="3">The sequence shown here is derived from an EMBL/GenBank/DDBJ whole genome shotgun (WGS) entry which is preliminary data.</text>
</comment>
<dbReference type="EMBL" id="JDST02000112">
    <property type="protein sequence ID" value="KFB74957.1"/>
    <property type="molecule type" value="Genomic_DNA"/>
</dbReference>
<dbReference type="AlphaFoldDB" id="A0A080M127"/>
<accession>A0A080M127</accession>
<evidence type="ECO:0000313" key="4">
    <source>
        <dbReference type="Proteomes" id="UP000021315"/>
    </source>
</evidence>